<evidence type="ECO:0000256" key="1">
    <source>
        <dbReference type="SAM" id="MobiDB-lite"/>
    </source>
</evidence>
<accession>A0ABM8RUG7</accession>
<organism evidence="2 3">
    <name type="scientific">Nitrospira defluvii</name>
    <dbReference type="NCBI Taxonomy" id="330214"/>
    <lineage>
        <taxon>Bacteria</taxon>
        <taxon>Pseudomonadati</taxon>
        <taxon>Nitrospirota</taxon>
        <taxon>Nitrospiria</taxon>
        <taxon>Nitrospirales</taxon>
        <taxon>Nitrospiraceae</taxon>
        <taxon>Nitrospira</taxon>
    </lineage>
</organism>
<gene>
    <name evidence="2" type="ORF">NSPZN2_40351</name>
</gene>
<evidence type="ECO:0000313" key="3">
    <source>
        <dbReference type="Proteomes" id="UP000675880"/>
    </source>
</evidence>
<dbReference type="RefSeq" id="WP_213043180.1">
    <property type="nucleotide sequence ID" value="NZ_CAJNBJ010000017.1"/>
</dbReference>
<evidence type="ECO:0000313" key="2">
    <source>
        <dbReference type="EMBL" id="CAE6772382.1"/>
    </source>
</evidence>
<reference evidence="2 3" key="1">
    <citation type="submission" date="2021-02" db="EMBL/GenBank/DDBJ databases">
        <authorList>
            <person name="Han P."/>
        </authorList>
    </citation>
    <scope>NUCLEOTIDE SEQUENCE [LARGE SCALE GENOMIC DNA]</scope>
    <source>
        <strain evidence="2">Candidatus Nitrospira sp. ZN2</strain>
    </source>
</reference>
<dbReference type="EMBL" id="CAJNBJ010000017">
    <property type="protein sequence ID" value="CAE6772382.1"/>
    <property type="molecule type" value="Genomic_DNA"/>
</dbReference>
<feature type="region of interest" description="Disordered" evidence="1">
    <location>
        <begin position="70"/>
        <end position="93"/>
    </location>
</feature>
<name>A0ABM8RUG7_9BACT</name>
<sequence length="408" mass="44089">MRAGRVIGVLLLLLILPLTVLAEDSQQSELLLQRIQFSDTARVPGSAAIPFSIASPVLHTSFQATSFAPQTTPTRLKDLVPDSERPQTKGIGANSTWMKGQLTAEGEVANNATNEAGMSSRIDRREDGATRMVRMALTGNNGPMRYGIAYRSAGKAFFNSPDQTVREMWAEWGLGIAKLRSSSGQSWNNVDLDPSRPRIEQQVNRIGIALVKPAWPELSLTYARSAMTSSFTPAGMERQRNRSNSMEAALAYAGLTWNARLSSSYILTSDDVRGGAGSTTFAQTLVATYRPINTLTLAPTFSYRMETQSWSGAKIQTPTASVSLLYKQSQRLLVSAAGGYTSTKSTDGLIETESIVGRGMCAFSLNPIYGHPTTLSLEASYSNTTNRTVVGVDTEDLSGLVRILVAAL</sequence>
<evidence type="ECO:0008006" key="4">
    <source>
        <dbReference type="Google" id="ProtNLM"/>
    </source>
</evidence>
<feature type="compositionally biased region" description="Basic and acidic residues" evidence="1">
    <location>
        <begin position="75"/>
        <end position="87"/>
    </location>
</feature>
<proteinExistence type="predicted"/>
<keyword evidence="3" id="KW-1185">Reference proteome</keyword>
<comment type="caution">
    <text evidence="2">The sequence shown here is derived from an EMBL/GenBank/DDBJ whole genome shotgun (WGS) entry which is preliminary data.</text>
</comment>
<dbReference type="Proteomes" id="UP000675880">
    <property type="component" value="Unassembled WGS sequence"/>
</dbReference>
<protein>
    <recommendedName>
        <fullName evidence="4">Outer membrane beta-barrel protein</fullName>
    </recommendedName>
</protein>